<organism evidence="2 3">
    <name type="scientific">Alkalilimnicola ehrlichii</name>
    <dbReference type="NCBI Taxonomy" id="351052"/>
    <lineage>
        <taxon>Bacteria</taxon>
        <taxon>Pseudomonadati</taxon>
        <taxon>Pseudomonadota</taxon>
        <taxon>Gammaproteobacteria</taxon>
        <taxon>Chromatiales</taxon>
        <taxon>Ectothiorhodospiraceae</taxon>
        <taxon>Alkalilimnicola</taxon>
    </lineage>
</organism>
<sequence length="60" mass="6927">MSNETNLRNQKTSLDKTRKRRPPSLRPVCQRCGAPGFTVELGRDFTVLCEYHYEALELEA</sequence>
<protein>
    <submittedName>
        <fullName evidence="2">Uncharacterized protein</fullName>
    </submittedName>
</protein>
<comment type="caution">
    <text evidence="2">The sequence shown here is derived from an EMBL/GenBank/DDBJ whole genome shotgun (WGS) entry which is preliminary data.</text>
</comment>
<reference evidence="3" key="1">
    <citation type="submission" date="2017-05" db="EMBL/GenBank/DDBJ databases">
        <authorList>
            <person name="Sharma S."/>
            <person name="Sidhu C."/>
            <person name="Pinnaka A.K."/>
        </authorList>
    </citation>
    <scope>NUCLEOTIDE SEQUENCE [LARGE SCALE GENOMIC DNA]</scope>
    <source>
        <strain evidence="3">AK93</strain>
    </source>
</reference>
<keyword evidence="3" id="KW-1185">Reference proteome</keyword>
<feature type="region of interest" description="Disordered" evidence="1">
    <location>
        <begin position="1"/>
        <end position="26"/>
    </location>
</feature>
<dbReference type="Proteomes" id="UP000256763">
    <property type="component" value="Unassembled WGS sequence"/>
</dbReference>
<evidence type="ECO:0000313" key="3">
    <source>
        <dbReference type="Proteomes" id="UP000256763"/>
    </source>
</evidence>
<evidence type="ECO:0000313" key="2">
    <source>
        <dbReference type="EMBL" id="RFA36874.1"/>
    </source>
</evidence>
<gene>
    <name evidence="2" type="ORF">CAL65_10180</name>
</gene>
<name>A0A3E0WV66_9GAMM</name>
<proteinExistence type="predicted"/>
<dbReference type="AlphaFoldDB" id="A0A3E0WV66"/>
<dbReference type="RefSeq" id="WP_116302135.1">
    <property type="nucleotide sequence ID" value="NZ_NFZV01000008.1"/>
</dbReference>
<accession>A0A3E0WV66</accession>
<dbReference type="EMBL" id="NFZW01000008">
    <property type="protein sequence ID" value="RFA36874.1"/>
    <property type="molecule type" value="Genomic_DNA"/>
</dbReference>
<feature type="compositionally biased region" description="Polar residues" evidence="1">
    <location>
        <begin position="1"/>
        <end position="12"/>
    </location>
</feature>
<evidence type="ECO:0000256" key="1">
    <source>
        <dbReference type="SAM" id="MobiDB-lite"/>
    </source>
</evidence>